<protein>
    <submittedName>
        <fullName evidence="2">Uncharacterized protein</fullName>
    </submittedName>
</protein>
<sequence length="85" mass="8921">MTTAPRRRRPGESAPAGGKRRAAWGSGPCGWWRGGGPSSCFSWPSRCSSSRPRGSALRLPLPRPSPASAGSTRLRVLSMACANLA</sequence>
<evidence type="ECO:0000313" key="2">
    <source>
        <dbReference type="EMBL" id="JAD76483.1"/>
    </source>
</evidence>
<proteinExistence type="predicted"/>
<reference evidence="2" key="2">
    <citation type="journal article" date="2015" name="Data Brief">
        <title>Shoot transcriptome of the giant reed, Arundo donax.</title>
        <authorList>
            <person name="Barrero R.A."/>
            <person name="Guerrero F.D."/>
            <person name="Moolhuijzen P."/>
            <person name="Goolsby J.A."/>
            <person name="Tidwell J."/>
            <person name="Bellgard S.E."/>
            <person name="Bellgard M.I."/>
        </authorList>
    </citation>
    <scope>NUCLEOTIDE SEQUENCE</scope>
    <source>
        <tissue evidence="2">Shoot tissue taken approximately 20 cm above the soil surface</tissue>
    </source>
</reference>
<name>A0A0A9CPW8_ARUDO</name>
<reference evidence="2" key="1">
    <citation type="submission" date="2014-09" db="EMBL/GenBank/DDBJ databases">
        <authorList>
            <person name="Magalhaes I.L.F."/>
            <person name="Oliveira U."/>
            <person name="Santos F.R."/>
            <person name="Vidigal T.H.D.A."/>
            <person name="Brescovit A.D."/>
            <person name="Santos A.J."/>
        </authorList>
    </citation>
    <scope>NUCLEOTIDE SEQUENCE</scope>
    <source>
        <tissue evidence="2">Shoot tissue taken approximately 20 cm above the soil surface</tissue>
    </source>
</reference>
<dbReference type="EMBL" id="GBRH01221412">
    <property type="protein sequence ID" value="JAD76483.1"/>
    <property type="molecule type" value="Transcribed_RNA"/>
</dbReference>
<evidence type="ECO:0000256" key="1">
    <source>
        <dbReference type="SAM" id="MobiDB-lite"/>
    </source>
</evidence>
<feature type="region of interest" description="Disordered" evidence="1">
    <location>
        <begin position="1"/>
        <end position="26"/>
    </location>
</feature>
<dbReference type="AlphaFoldDB" id="A0A0A9CPW8"/>
<feature type="region of interest" description="Disordered" evidence="1">
    <location>
        <begin position="50"/>
        <end position="70"/>
    </location>
</feature>
<accession>A0A0A9CPW8</accession>
<organism evidence="2">
    <name type="scientific">Arundo donax</name>
    <name type="common">Giant reed</name>
    <name type="synonym">Donax arundinaceus</name>
    <dbReference type="NCBI Taxonomy" id="35708"/>
    <lineage>
        <taxon>Eukaryota</taxon>
        <taxon>Viridiplantae</taxon>
        <taxon>Streptophyta</taxon>
        <taxon>Embryophyta</taxon>
        <taxon>Tracheophyta</taxon>
        <taxon>Spermatophyta</taxon>
        <taxon>Magnoliopsida</taxon>
        <taxon>Liliopsida</taxon>
        <taxon>Poales</taxon>
        <taxon>Poaceae</taxon>
        <taxon>PACMAD clade</taxon>
        <taxon>Arundinoideae</taxon>
        <taxon>Arundineae</taxon>
        <taxon>Arundo</taxon>
    </lineage>
</organism>